<dbReference type="EMBL" id="BMZO01000011">
    <property type="protein sequence ID" value="GHC79354.1"/>
    <property type="molecule type" value="Genomic_DNA"/>
</dbReference>
<dbReference type="RefSeq" id="WP_189492463.1">
    <property type="nucleotide sequence ID" value="NZ_BMZO01000011.1"/>
</dbReference>
<dbReference type="Proteomes" id="UP000641137">
    <property type="component" value="Unassembled WGS sequence"/>
</dbReference>
<accession>A0A8J3GHI3</accession>
<protein>
    <submittedName>
        <fullName evidence="2">Uncharacterized protein</fullName>
    </submittedName>
</protein>
<dbReference type="AlphaFoldDB" id="A0A8J3GHI3"/>
<keyword evidence="1" id="KW-0472">Membrane</keyword>
<reference evidence="2" key="2">
    <citation type="submission" date="2020-09" db="EMBL/GenBank/DDBJ databases">
        <authorList>
            <person name="Sun Q."/>
            <person name="Kim S."/>
        </authorList>
    </citation>
    <scope>NUCLEOTIDE SEQUENCE</scope>
    <source>
        <strain evidence="2">KCTC 42097</strain>
    </source>
</reference>
<keyword evidence="1" id="KW-1133">Transmembrane helix</keyword>
<sequence>MIIKQRWTLFGYLGIVFVFAGPALAGYGYLQIADAVSATLTNPYSAQYLNVRTSYWMIGAGGIMSLASLPMMLIGRSLETEPDEFTTHAPGGRDPNF</sequence>
<proteinExistence type="predicted"/>
<evidence type="ECO:0000313" key="2">
    <source>
        <dbReference type="EMBL" id="GHC79354.1"/>
    </source>
</evidence>
<reference evidence="2" key="1">
    <citation type="journal article" date="2014" name="Int. J. Syst. Evol. Microbiol.">
        <title>Complete genome sequence of Corynebacterium casei LMG S-19264T (=DSM 44701T), isolated from a smear-ripened cheese.</title>
        <authorList>
            <consortium name="US DOE Joint Genome Institute (JGI-PGF)"/>
            <person name="Walter F."/>
            <person name="Albersmeier A."/>
            <person name="Kalinowski J."/>
            <person name="Ruckert C."/>
        </authorList>
    </citation>
    <scope>NUCLEOTIDE SEQUENCE</scope>
    <source>
        <strain evidence="2">KCTC 42097</strain>
    </source>
</reference>
<keyword evidence="3" id="KW-1185">Reference proteome</keyword>
<comment type="caution">
    <text evidence="2">The sequence shown here is derived from an EMBL/GenBank/DDBJ whole genome shotgun (WGS) entry which is preliminary data.</text>
</comment>
<name>A0A8J3GHI3_9HYPH</name>
<keyword evidence="1" id="KW-0812">Transmembrane</keyword>
<evidence type="ECO:0000256" key="1">
    <source>
        <dbReference type="SAM" id="Phobius"/>
    </source>
</evidence>
<gene>
    <name evidence="2" type="ORF">GCM10010136_31830</name>
</gene>
<evidence type="ECO:0000313" key="3">
    <source>
        <dbReference type="Proteomes" id="UP000641137"/>
    </source>
</evidence>
<feature type="transmembrane region" description="Helical" evidence="1">
    <location>
        <begin position="12"/>
        <end position="33"/>
    </location>
</feature>
<organism evidence="2 3">
    <name type="scientific">Limoniibacter endophyticus</name>
    <dbReference type="NCBI Taxonomy" id="1565040"/>
    <lineage>
        <taxon>Bacteria</taxon>
        <taxon>Pseudomonadati</taxon>
        <taxon>Pseudomonadota</taxon>
        <taxon>Alphaproteobacteria</taxon>
        <taxon>Hyphomicrobiales</taxon>
        <taxon>Bartonellaceae</taxon>
        <taxon>Limoniibacter</taxon>
    </lineage>
</organism>
<feature type="transmembrane region" description="Helical" evidence="1">
    <location>
        <begin position="53"/>
        <end position="74"/>
    </location>
</feature>